<accession>A0AAN8ZQV1</accession>
<evidence type="ECO:0000313" key="2">
    <source>
        <dbReference type="EMBL" id="KAK6942495.1"/>
    </source>
</evidence>
<gene>
    <name evidence="2" type="ORF">RJ641_027872</name>
</gene>
<dbReference type="AlphaFoldDB" id="A0AAN8ZQV1"/>
<organism evidence="2 3">
    <name type="scientific">Dillenia turbinata</name>
    <dbReference type="NCBI Taxonomy" id="194707"/>
    <lineage>
        <taxon>Eukaryota</taxon>
        <taxon>Viridiplantae</taxon>
        <taxon>Streptophyta</taxon>
        <taxon>Embryophyta</taxon>
        <taxon>Tracheophyta</taxon>
        <taxon>Spermatophyta</taxon>
        <taxon>Magnoliopsida</taxon>
        <taxon>eudicotyledons</taxon>
        <taxon>Gunneridae</taxon>
        <taxon>Pentapetalae</taxon>
        <taxon>Dilleniales</taxon>
        <taxon>Dilleniaceae</taxon>
        <taxon>Dillenia</taxon>
    </lineage>
</organism>
<sequence>MDQSWPLRPKCGRNFSNLWIPNGSCLGFFHTKPIAISVREGKMGVCDGTLIGSRRRSESGGGGGGFRAGREMLRI</sequence>
<comment type="caution">
    <text evidence="2">The sequence shown here is derived from an EMBL/GenBank/DDBJ whole genome shotgun (WGS) entry which is preliminary data.</text>
</comment>
<dbReference type="Proteomes" id="UP001370490">
    <property type="component" value="Unassembled WGS sequence"/>
</dbReference>
<feature type="region of interest" description="Disordered" evidence="1">
    <location>
        <begin position="54"/>
        <end position="75"/>
    </location>
</feature>
<keyword evidence="3" id="KW-1185">Reference proteome</keyword>
<evidence type="ECO:0000313" key="3">
    <source>
        <dbReference type="Proteomes" id="UP001370490"/>
    </source>
</evidence>
<reference evidence="2 3" key="1">
    <citation type="submission" date="2023-12" db="EMBL/GenBank/DDBJ databases">
        <title>A high-quality genome assembly for Dillenia turbinata (Dilleniales).</title>
        <authorList>
            <person name="Chanderbali A."/>
        </authorList>
    </citation>
    <scope>NUCLEOTIDE SEQUENCE [LARGE SCALE GENOMIC DNA]</scope>
    <source>
        <strain evidence="2">LSX21</strain>
        <tissue evidence="2">Leaf</tissue>
    </source>
</reference>
<dbReference type="EMBL" id="JBAMMX010000004">
    <property type="protein sequence ID" value="KAK6942495.1"/>
    <property type="molecule type" value="Genomic_DNA"/>
</dbReference>
<name>A0AAN8ZQV1_9MAGN</name>
<evidence type="ECO:0000256" key="1">
    <source>
        <dbReference type="SAM" id="MobiDB-lite"/>
    </source>
</evidence>
<proteinExistence type="predicted"/>
<protein>
    <submittedName>
        <fullName evidence="2">Uncharacterized protein</fullName>
    </submittedName>
</protein>